<dbReference type="RefSeq" id="WP_149650875.1">
    <property type="nucleotide sequence ID" value="NZ_VEWN01000013.1"/>
</dbReference>
<dbReference type="Proteomes" id="UP000325333">
    <property type="component" value="Unassembled WGS sequence"/>
</dbReference>
<accession>A0A5B0KM37</accession>
<dbReference type="AlphaFoldDB" id="A0A5B0KM37"/>
<feature type="region of interest" description="Disordered" evidence="1">
    <location>
        <begin position="32"/>
        <end position="51"/>
    </location>
</feature>
<organism evidence="2 3">
    <name type="scientific">Azospirillum argentinense</name>
    <dbReference type="NCBI Taxonomy" id="2970906"/>
    <lineage>
        <taxon>Bacteria</taxon>
        <taxon>Pseudomonadati</taxon>
        <taxon>Pseudomonadota</taxon>
        <taxon>Alphaproteobacteria</taxon>
        <taxon>Rhodospirillales</taxon>
        <taxon>Azospirillaceae</taxon>
        <taxon>Azospirillum</taxon>
    </lineage>
</organism>
<name>A0A5B0KM37_9PROT</name>
<reference evidence="2 3" key="1">
    <citation type="submission" date="2019-07" db="EMBL/GenBank/DDBJ databases">
        <title>Genome sequencing of the stress-tolerant strain Azospirillum brasilense Az19.</title>
        <authorList>
            <person name="Maroniche G.A."/>
            <person name="Garcia J.E."/>
            <person name="Pagnussat L."/>
            <person name="Amenta M."/>
            <person name="Creus C.M."/>
        </authorList>
    </citation>
    <scope>NUCLEOTIDE SEQUENCE [LARGE SCALE GENOMIC DNA]</scope>
    <source>
        <strain evidence="2 3">Az19</strain>
    </source>
</reference>
<evidence type="ECO:0000313" key="2">
    <source>
        <dbReference type="EMBL" id="KAA1053737.1"/>
    </source>
</evidence>
<evidence type="ECO:0000313" key="3">
    <source>
        <dbReference type="Proteomes" id="UP000325333"/>
    </source>
</evidence>
<sequence>MDSRFMAFAGTASEGADILRERLRWAAAERRWHEASPYSSGRPPTLSPSGQAALRCGAQLTQFIEIRRVRAS</sequence>
<protein>
    <submittedName>
        <fullName evidence="2">Uncharacterized protein</fullName>
    </submittedName>
</protein>
<gene>
    <name evidence="2" type="ORF">FH063_002319</name>
</gene>
<proteinExistence type="predicted"/>
<evidence type="ECO:0000256" key="1">
    <source>
        <dbReference type="SAM" id="MobiDB-lite"/>
    </source>
</evidence>
<dbReference type="EMBL" id="VEWN01000013">
    <property type="protein sequence ID" value="KAA1053737.1"/>
    <property type="molecule type" value="Genomic_DNA"/>
</dbReference>
<comment type="caution">
    <text evidence="2">The sequence shown here is derived from an EMBL/GenBank/DDBJ whole genome shotgun (WGS) entry which is preliminary data.</text>
</comment>